<name>A0A9W8HN12_9FUNG</name>
<evidence type="ECO:0000313" key="3">
    <source>
        <dbReference type="Proteomes" id="UP001140094"/>
    </source>
</evidence>
<gene>
    <name evidence="2" type="ORF">H4R20_006383</name>
</gene>
<accession>A0A9W8HN12</accession>
<feature type="compositionally biased region" description="Low complexity" evidence="1">
    <location>
        <begin position="135"/>
        <end position="157"/>
    </location>
</feature>
<feature type="compositionally biased region" description="Low complexity" evidence="1">
    <location>
        <begin position="106"/>
        <end position="121"/>
    </location>
</feature>
<evidence type="ECO:0000256" key="1">
    <source>
        <dbReference type="SAM" id="MobiDB-lite"/>
    </source>
</evidence>
<comment type="caution">
    <text evidence="2">The sequence shown here is derived from an EMBL/GenBank/DDBJ whole genome shotgun (WGS) entry which is preliminary data.</text>
</comment>
<reference evidence="2" key="1">
    <citation type="submission" date="2022-07" db="EMBL/GenBank/DDBJ databases">
        <title>Phylogenomic reconstructions and comparative analyses of Kickxellomycotina fungi.</title>
        <authorList>
            <person name="Reynolds N.K."/>
            <person name="Stajich J.E."/>
            <person name="Barry K."/>
            <person name="Grigoriev I.V."/>
            <person name="Crous P."/>
            <person name="Smith M.E."/>
        </authorList>
    </citation>
    <scope>NUCLEOTIDE SEQUENCE</scope>
    <source>
        <strain evidence="2">NRRL 1565</strain>
    </source>
</reference>
<dbReference type="OrthoDB" id="5599256at2759"/>
<feature type="region of interest" description="Disordered" evidence="1">
    <location>
        <begin position="92"/>
        <end position="179"/>
    </location>
</feature>
<keyword evidence="3" id="KW-1185">Reference proteome</keyword>
<protein>
    <submittedName>
        <fullName evidence="2">Uncharacterized protein</fullName>
    </submittedName>
</protein>
<proteinExistence type="predicted"/>
<sequence>MKRLLHRGSKKSDDGQTSPDGQKKSWTGSVGLRSQAPQEPPANHPRIRHVAMEGHVGPVMHATMDEIRRDAAASSSNLRINSLALLPHVAASASMPAQSPPPPLHTSDAPTDTSASSAYPPRTTSAAYAPLRIDTAAPAAAPTNDSDASAAGDSTADGAGGFDSPGDAVPRPRAPNAPE</sequence>
<dbReference type="Proteomes" id="UP001140094">
    <property type="component" value="Unassembled WGS sequence"/>
</dbReference>
<dbReference type="EMBL" id="JANBUO010002707">
    <property type="protein sequence ID" value="KAJ2793946.1"/>
    <property type="molecule type" value="Genomic_DNA"/>
</dbReference>
<feature type="region of interest" description="Disordered" evidence="1">
    <location>
        <begin position="1"/>
        <end position="74"/>
    </location>
</feature>
<dbReference type="AlphaFoldDB" id="A0A9W8HN12"/>
<feature type="non-terminal residue" evidence="2">
    <location>
        <position position="1"/>
    </location>
</feature>
<evidence type="ECO:0000313" key="2">
    <source>
        <dbReference type="EMBL" id="KAJ2793946.1"/>
    </source>
</evidence>
<organism evidence="2 3">
    <name type="scientific">Coemansia guatemalensis</name>
    <dbReference type="NCBI Taxonomy" id="2761395"/>
    <lineage>
        <taxon>Eukaryota</taxon>
        <taxon>Fungi</taxon>
        <taxon>Fungi incertae sedis</taxon>
        <taxon>Zoopagomycota</taxon>
        <taxon>Kickxellomycotina</taxon>
        <taxon>Kickxellomycetes</taxon>
        <taxon>Kickxellales</taxon>
        <taxon>Kickxellaceae</taxon>
        <taxon>Coemansia</taxon>
    </lineage>
</organism>
<feature type="compositionally biased region" description="Polar residues" evidence="1">
    <location>
        <begin position="15"/>
        <end position="28"/>
    </location>
</feature>